<evidence type="ECO:0000313" key="1">
    <source>
        <dbReference type="EMBL" id="KAI6080762.1"/>
    </source>
</evidence>
<dbReference type="EMBL" id="MU394424">
    <property type="protein sequence ID" value="KAI6080762.1"/>
    <property type="molecule type" value="Genomic_DNA"/>
</dbReference>
<accession>A0ACC0CJY6</accession>
<reference evidence="1 2" key="1">
    <citation type="journal article" date="2022" name="New Phytol.">
        <title>Ecological generalism drives hyperdiversity of secondary metabolite gene clusters in xylarialean endophytes.</title>
        <authorList>
            <person name="Franco M.E.E."/>
            <person name="Wisecaver J.H."/>
            <person name="Arnold A.E."/>
            <person name="Ju Y.M."/>
            <person name="Slot J.C."/>
            <person name="Ahrendt S."/>
            <person name="Moore L.P."/>
            <person name="Eastman K.E."/>
            <person name="Scott K."/>
            <person name="Konkel Z."/>
            <person name="Mondo S.J."/>
            <person name="Kuo A."/>
            <person name="Hayes R.D."/>
            <person name="Haridas S."/>
            <person name="Andreopoulos B."/>
            <person name="Riley R."/>
            <person name="LaButti K."/>
            <person name="Pangilinan J."/>
            <person name="Lipzen A."/>
            <person name="Amirebrahimi M."/>
            <person name="Yan J."/>
            <person name="Adam C."/>
            <person name="Keymanesh K."/>
            <person name="Ng V."/>
            <person name="Louie K."/>
            <person name="Northen T."/>
            <person name="Drula E."/>
            <person name="Henrissat B."/>
            <person name="Hsieh H.M."/>
            <person name="Youens-Clark K."/>
            <person name="Lutzoni F."/>
            <person name="Miadlikowska J."/>
            <person name="Eastwood D.C."/>
            <person name="Hamelin R.C."/>
            <person name="Grigoriev I.V."/>
            <person name="U'Ren J.M."/>
        </authorList>
    </citation>
    <scope>NUCLEOTIDE SEQUENCE [LARGE SCALE GENOMIC DNA]</scope>
    <source>
        <strain evidence="1 2">ER1909</strain>
    </source>
</reference>
<dbReference type="Proteomes" id="UP001497680">
    <property type="component" value="Unassembled WGS sequence"/>
</dbReference>
<sequence>MPTVLIIGAGPNVGKACAETFAAAGYKVAVASRTQKLDSKYRHYAFDASKPDTVPALFERVTADLDVPSVVIYNTYVPGTTPAGKPFEDDLNIFQKNLNINTVSVYAATREAIKGFDKLGANGLGPTGGTFIFTGNLLNIGALGGHMAFGMGKSAGAHMIQHLALVEFSDRPYKFYYADERHEDGVYMTTDLNGDAHAEAYLELAKDPKQRSWDYTFVRGKGYVEFPRWEVWPRPGID</sequence>
<name>A0ACC0CJY6_9PEZI</name>
<gene>
    <name evidence="1" type="ORF">F4821DRAFT_48734</name>
</gene>
<proteinExistence type="predicted"/>
<keyword evidence="2" id="KW-1185">Reference proteome</keyword>
<protein>
    <submittedName>
        <fullName evidence="1">NAD(P)-binding protein</fullName>
    </submittedName>
</protein>
<evidence type="ECO:0000313" key="2">
    <source>
        <dbReference type="Proteomes" id="UP001497680"/>
    </source>
</evidence>
<comment type="caution">
    <text evidence="1">The sequence shown here is derived from an EMBL/GenBank/DDBJ whole genome shotgun (WGS) entry which is preliminary data.</text>
</comment>
<organism evidence="1 2">
    <name type="scientific">Hypoxylon rubiginosum</name>
    <dbReference type="NCBI Taxonomy" id="110542"/>
    <lineage>
        <taxon>Eukaryota</taxon>
        <taxon>Fungi</taxon>
        <taxon>Dikarya</taxon>
        <taxon>Ascomycota</taxon>
        <taxon>Pezizomycotina</taxon>
        <taxon>Sordariomycetes</taxon>
        <taxon>Xylariomycetidae</taxon>
        <taxon>Xylariales</taxon>
        <taxon>Hypoxylaceae</taxon>
        <taxon>Hypoxylon</taxon>
    </lineage>
</organism>